<evidence type="ECO:0008006" key="3">
    <source>
        <dbReference type="Google" id="ProtNLM"/>
    </source>
</evidence>
<protein>
    <recommendedName>
        <fullName evidence="3">KEOPS complex Pcc1-like subunit</fullName>
    </recommendedName>
</protein>
<dbReference type="AlphaFoldDB" id="S0AQ94"/>
<evidence type="ECO:0000313" key="1">
    <source>
        <dbReference type="EMBL" id="AGO61418.1"/>
    </source>
</evidence>
<proteinExistence type="predicted"/>
<sequence length="68" mass="7916">MELCISIDEDNCNALYNSLIQDNNQDIEMECTNNKLIIKIINVKLSSIYNLVDDIIRDYETYKKVGEL</sequence>
<reference evidence="1 2" key="1">
    <citation type="journal article" date="2007" name="Proc. Natl. Acad. Sci. U.S.A.">
        <title>Genome dynamics in a natural archaeal population.</title>
        <authorList>
            <person name="Allen E.E."/>
            <person name="Tyson G.W."/>
            <person name="Whitaker R.J."/>
            <person name="Detter J.C."/>
            <person name="Richardson P.M."/>
            <person name="Banfield J.F."/>
        </authorList>
    </citation>
    <scope>NUCLEOTIDE SEQUENCE [LARGE SCALE GENOMIC DNA]</scope>
    <source>
        <strain evidence="2">fer1</strain>
    </source>
</reference>
<organism evidence="1 2">
    <name type="scientific">Ferroplasma acidarmanus Fer1</name>
    <dbReference type="NCBI Taxonomy" id="333146"/>
    <lineage>
        <taxon>Archaea</taxon>
        <taxon>Methanobacteriati</taxon>
        <taxon>Thermoplasmatota</taxon>
        <taxon>Thermoplasmata</taxon>
        <taxon>Thermoplasmatales</taxon>
        <taxon>Ferroplasmaceae</taxon>
        <taxon>Ferroplasma</taxon>
    </lineage>
</organism>
<accession>S0AQ94</accession>
<keyword evidence="2" id="KW-1185">Reference proteome</keyword>
<gene>
    <name evidence="1" type="ORF">FACI_IFERC00001G1438</name>
</gene>
<name>S0AQ94_FERAC</name>
<dbReference type="NCBIfam" id="NF011470">
    <property type="entry name" value="PRK14887.1"/>
    <property type="match status" value="1"/>
</dbReference>
<evidence type="ECO:0000313" key="2">
    <source>
        <dbReference type="Proteomes" id="UP000014660"/>
    </source>
</evidence>
<dbReference type="EMBL" id="CP004145">
    <property type="protein sequence ID" value="AGO61418.1"/>
    <property type="molecule type" value="Genomic_DNA"/>
</dbReference>
<dbReference type="RefSeq" id="WP_009887473.1">
    <property type="nucleotide sequence ID" value="NC_021592.1"/>
</dbReference>
<dbReference type="Proteomes" id="UP000014660">
    <property type="component" value="Chromosome"/>
</dbReference>
<dbReference type="KEGG" id="fac:FACI_IFERC01G1438"/>
<dbReference type="HOGENOM" id="CLU_2783867_0_0_2"/>
<dbReference type="GeneID" id="16025619"/>